<reference evidence="2 3" key="1">
    <citation type="submission" date="2019-04" db="EMBL/GenBank/DDBJ databases">
        <title>Microbes associate with the intestines of laboratory mice.</title>
        <authorList>
            <person name="Navarre W."/>
            <person name="Wong E."/>
            <person name="Huang K."/>
            <person name="Tropini C."/>
            <person name="Ng K."/>
            <person name="Yu B."/>
        </authorList>
    </citation>
    <scope>NUCLEOTIDE SEQUENCE [LARGE SCALE GENOMIC DNA]</scope>
    <source>
        <strain evidence="2 3">NM22_B1</strain>
    </source>
</reference>
<feature type="domain" description="DUF7833" evidence="1">
    <location>
        <begin position="161"/>
        <end position="224"/>
    </location>
</feature>
<protein>
    <recommendedName>
        <fullName evidence="1">DUF7833 domain-containing protein</fullName>
    </recommendedName>
</protein>
<evidence type="ECO:0000313" key="2">
    <source>
        <dbReference type="EMBL" id="TGY70875.1"/>
    </source>
</evidence>
<gene>
    <name evidence="2" type="ORF">E5339_08000</name>
</gene>
<evidence type="ECO:0000313" key="3">
    <source>
        <dbReference type="Proteomes" id="UP000310760"/>
    </source>
</evidence>
<organism evidence="2 3">
    <name type="scientific">Phocaeicola sartorii</name>
    <dbReference type="NCBI Taxonomy" id="671267"/>
    <lineage>
        <taxon>Bacteria</taxon>
        <taxon>Pseudomonadati</taxon>
        <taxon>Bacteroidota</taxon>
        <taxon>Bacteroidia</taxon>
        <taxon>Bacteroidales</taxon>
        <taxon>Bacteroidaceae</taxon>
        <taxon>Phocaeicola</taxon>
    </lineage>
</organism>
<evidence type="ECO:0000259" key="1">
    <source>
        <dbReference type="Pfam" id="PF25200"/>
    </source>
</evidence>
<dbReference type="Pfam" id="PF25200">
    <property type="entry name" value="DUF7833"/>
    <property type="match status" value="1"/>
</dbReference>
<dbReference type="Proteomes" id="UP000310760">
    <property type="component" value="Unassembled WGS sequence"/>
</dbReference>
<dbReference type="InterPro" id="IPR057155">
    <property type="entry name" value="DUF7833"/>
</dbReference>
<name>A0A4S2FP50_9BACT</name>
<sequence length="273" mass="32045">MTYIELINWFWSLDEDWEFTCCETRLYFYLLKTANRLGWVDSWTRSDTKVSSDVGVSVNSMKSARNRLVQAGLITFKSGGKGQRDKTRYQISYQNLTPKVEPKVVPNLIPNHEPKVVPKPLQYNVRALDKDKDKDNYLSPPRAYEEIPTGIFERGLDECYEELKSNSSWMEAVCMNTRLCGYKDFAPPDFYDYLEKFFMKLQNEGETVKSPQDAKSHFARWLKIELEKQRNNGNNNRRNYTDKQEANAYALSLLQQHKRDLEEGLADQMERPF</sequence>
<dbReference type="RefSeq" id="WP_135951158.1">
    <property type="nucleotide sequence ID" value="NZ_SRYJ01000015.1"/>
</dbReference>
<comment type="caution">
    <text evidence="2">The sequence shown here is derived from an EMBL/GenBank/DDBJ whole genome shotgun (WGS) entry which is preliminary data.</text>
</comment>
<accession>A0A4S2FP50</accession>
<proteinExistence type="predicted"/>
<dbReference type="AlphaFoldDB" id="A0A4S2FP50"/>
<dbReference type="EMBL" id="SRYJ01000015">
    <property type="protein sequence ID" value="TGY70875.1"/>
    <property type="molecule type" value="Genomic_DNA"/>
</dbReference>